<comment type="caution">
    <text evidence="1">The sequence shown here is derived from an EMBL/GenBank/DDBJ whole genome shotgun (WGS) entry which is preliminary data.</text>
</comment>
<evidence type="ECO:0000313" key="2">
    <source>
        <dbReference type="Proteomes" id="UP000651271"/>
    </source>
</evidence>
<organism evidence="1 2">
    <name type="scientific">Sphingobacterium litopenaei</name>
    <dbReference type="NCBI Taxonomy" id="2763500"/>
    <lineage>
        <taxon>Bacteria</taxon>
        <taxon>Pseudomonadati</taxon>
        <taxon>Bacteroidota</taxon>
        <taxon>Sphingobacteriia</taxon>
        <taxon>Sphingobacteriales</taxon>
        <taxon>Sphingobacteriaceae</taxon>
        <taxon>Sphingobacterium</taxon>
    </lineage>
</organism>
<dbReference type="InterPro" id="IPR058240">
    <property type="entry name" value="rSAM_sf"/>
</dbReference>
<dbReference type="Proteomes" id="UP000651271">
    <property type="component" value="Unassembled WGS sequence"/>
</dbReference>
<evidence type="ECO:0000313" key="1">
    <source>
        <dbReference type="EMBL" id="MBD1429193.1"/>
    </source>
</evidence>
<dbReference type="SUPFAM" id="SSF102114">
    <property type="entry name" value="Radical SAM enzymes"/>
    <property type="match status" value="1"/>
</dbReference>
<sequence>MHHTSYFVDIGSRSKKMGYKIKVDTNGTRPDRLRKLIALELIDYIVLDFKAPAEKHEDVTKSKTYCVFNESLQLIRQHQVPFEVRTTWHSYLLSMEDLHAMVDFLVSQAYSGRYYIQRFMNGVTTLDDTLPASIQRLDVSRLSRPDIQVV</sequence>
<reference evidence="1 2" key="1">
    <citation type="submission" date="2020-08" db="EMBL/GenBank/DDBJ databases">
        <title>Sphingobacterium sp. DN04309 isolated from aquaculture water.</title>
        <authorList>
            <person name="Zhang M."/>
        </authorList>
    </citation>
    <scope>NUCLEOTIDE SEQUENCE [LARGE SCALE GENOMIC DNA]</scope>
    <source>
        <strain evidence="1 2">DN04309</strain>
    </source>
</reference>
<keyword evidence="2" id="KW-1185">Reference proteome</keyword>
<gene>
    <name evidence="1" type="ORF">H8B04_06370</name>
</gene>
<dbReference type="Gene3D" id="3.20.20.70">
    <property type="entry name" value="Aldolase class I"/>
    <property type="match status" value="1"/>
</dbReference>
<dbReference type="InterPro" id="IPR013785">
    <property type="entry name" value="Aldolase_TIM"/>
</dbReference>
<protein>
    <submittedName>
        <fullName evidence="1">Anaerobic ribonucleoside-triphosphate reductase activating protein</fullName>
    </submittedName>
</protein>
<proteinExistence type="predicted"/>
<dbReference type="EMBL" id="JACOIJ010000008">
    <property type="protein sequence ID" value="MBD1429193.1"/>
    <property type="molecule type" value="Genomic_DNA"/>
</dbReference>
<accession>A0ABR7YDA7</accession>
<dbReference type="RefSeq" id="WP_190301794.1">
    <property type="nucleotide sequence ID" value="NZ_JACOIJ010000008.1"/>
</dbReference>
<name>A0ABR7YDA7_9SPHI</name>